<name>U5NEH0_9BURK</name>
<evidence type="ECO:0000256" key="2">
    <source>
        <dbReference type="ARBA" id="ARBA00012438"/>
    </source>
</evidence>
<dbReference type="RefSeq" id="WP_022776559.1">
    <property type="nucleotide sequence ID" value="NC_022576.1"/>
</dbReference>
<keyword evidence="3" id="KW-0597">Phosphoprotein</keyword>
<evidence type="ECO:0000256" key="4">
    <source>
        <dbReference type="SAM" id="Coils"/>
    </source>
</evidence>
<dbReference type="InterPro" id="IPR005467">
    <property type="entry name" value="His_kinase_dom"/>
</dbReference>
<dbReference type="InterPro" id="IPR003594">
    <property type="entry name" value="HATPase_dom"/>
</dbReference>
<feature type="coiled-coil region" evidence="4">
    <location>
        <begin position="118"/>
        <end position="180"/>
    </location>
</feature>
<organism evidence="6 7">
    <name type="scientific">Candidatus Symbiobacter mobilis CR</name>
    <dbReference type="NCBI Taxonomy" id="946483"/>
    <lineage>
        <taxon>Bacteria</taxon>
        <taxon>Pseudomonadati</taxon>
        <taxon>Pseudomonadota</taxon>
        <taxon>Betaproteobacteria</taxon>
        <taxon>Burkholderiales</taxon>
        <taxon>Comamonadaceae</taxon>
    </lineage>
</organism>
<sequence length="451" mass="48392">MGGIPTALQELLGVVALVVSQDGALIEANAGLYRLLPTVEPPAHGSDVARFFVQPDFSTLRSLGGEPGAEVYRGLLTFGDIDGTTRTLRSVVTRCPQALQQGAQQGLFLLAEFDIEELERVTDTVLQLNQDYARTQMELARSNFQLKQNKQALEQSVQALQHANDKLSMAQDQLVQSEKLASIGLLAAGVAHEINNPVGFLKSHCAALQDYVQELFSVVDGCEAAVAKGTDAVAAMDSVRECCACVDLDFLREDIPPLIAESIAGLDRIARIVRSLRDFAGIDIATEWIEADLHTGIDSMLEVVWNQVGGRCVLAKEFGDIPRVQCVPSQLNQVFLQLLANACAAIDGRGTIFLRTRTMGEAGEEVCVEVADTGKGMDAEQRKHIFDPFYTTRPIGKGTGLGLSASLGVVTAHGGRIEVDSEPGKGSVFRVILPVRRSGEGCSGEGSSAKR</sequence>
<comment type="catalytic activity">
    <reaction evidence="1">
        <text>ATP + protein L-histidine = ADP + protein N-phospho-L-histidine.</text>
        <dbReference type="EC" id="2.7.13.3"/>
    </reaction>
</comment>
<proteinExistence type="predicted"/>
<dbReference type="InterPro" id="IPR036890">
    <property type="entry name" value="HATPase_C_sf"/>
</dbReference>
<dbReference type="PANTHER" id="PTHR43065">
    <property type="entry name" value="SENSOR HISTIDINE KINASE"/>
    <property type="match status" value="1"/>
</dbReference>
<evidence type="ECO:0000256" key="3">
    <source>
        <dbReference type="ARBA" id="ARBA00022553"/>
    </source>
</evidence>
<feature type="domain" description="Histidine kinase" evidence="5">
    <location>
        <begin position="189"/>
        <end position="437"/>
    </location>
</feature>
<dbReference type="STRING" id="946483.Cenrod_2570"/>
<dbReference type="Proteomes" id="UP000017184">
    <property type="component" value="Chromosome"/>
</dbReference>
<dbReference type="EC" id="2.7.13.3" evidence="2"/>
<dbReference type="SUPFAM" id="SSF55874">
    <property type="entry name" value="ATPase domain of HSP90 chaperone/DNA topoisomerase II/histidine kinase"/>
    <property type="match status" value="1"/>
</dbReference>
<dbReference type="SMART" id="SM00387">
    <property type="entry name" value="HATPase_c"/>
    <property type="match status" value="1"/>
</dbReference>
<dbReference type="HOGENOM" id="CLU_000445_114_39_4"/>
<keyword evidence="6" id="KW-0808">Transferase</keyword>
<dbReference type="CDD" id="cd00082">
    <property type="entry name" value="HisKA"/>
    <property type="match status" value="1"/>
</dbReference>
<gene>
    <name evidence="6" type="primary">hydH</name>
    <name evidence="6" type="ORF">Cenrod_2570</name>
</gene>
<dbReference type="EMBL" id="CP004885">
    <property type="protein sequence ID" value="AGX88623.1"/>
    <property type="molecule type" value="Genomic_DNA"/>
</dbReference>
<evidence type="ECO:0000313" key="7">
    <source>
        <dbReference type="Proteomes" id="UP000017184"/>
    </source>
</evidence>
<dbReference type="Gene3D" id="1.10.287.130">
    <property type="match status" value="1"/>
</dbReference>
<reference evidence="6 7" key="1">
    <citation type="journal article" date="2013" name="Genome Biol.">
        <title>Genomic analysis reveals key aspects of prokaryotic symbiosis in the phototrophic consortium "Chlorochromatium aggregatum".</title>
        <authorList>
            <person name="Liu Z."/>
            <person name="Muller J."/>
            <person name="Li T."/>
            <person name="Alvey R.M."/>
            <person name="Vogl K."/>
            <person name="Frigaard N.U."/>
            <person name="Rockwell N.C."/>
            <person name="Boyd E.S."/>
            <person name="Tomsho L.P."/>
            <person name="Schuster S.C."/>
            <person name="Henke P."/>
            <person name="Rohde M."/>
            <person name="Overmann J."/>
            <person name="Bryant D.A."/>
        </authorList>
    </citation>
    <scope>NUCLEOTIDE SEQUENCE [LARGE SCALE GENOMIC DNA]</scope>
    <source>
        <strain evidence="6">CR</strain>
    </source>
</reference>
<evidence type="ECO:0000256" key="1">
    <source>
        <dbReference type="ARBA" id="ARBA00000085"/>
    </source>
</evidence>
<keyword evidence="7" id="KW-1185">Reference proteome</keyword>
<dbReference type="Pfam" id="PF02518">
    <property type="entry name" value="HATPase_c"/>
    <property type="match status" value="1"/>
</dbReference>
<keyword evidence="6" id="KW-0418">Kinase</keyword>
<evidence type="ECO:0000259" key="5">
    <source>
        <dbReference type="PROSITE" id="PS50109"/>
    </source>
</evidence>
<dbReference type="InterPro" id="IPR003661">
    <property type="entry name" value="HisK_dim/P_dom"/>
</dbReference>
<evidence type="ECO:0000313" key="6">
    <source>
        <dbReference type="EMBL" id="AGX88623.1"/>
    </source>
</evidence>
<dbReference type="GO" id="GO:0000155">
    <property type="term" value="F:phosphorelay sensor kinase activity"/>
    <property type="evidence" value="ECO:0007669"/>
    <property type="project" value="InterPro"/>
</dbReference>
<accession>U5NEH0</accession>
<dbReference type="PROSITE" id="PS50109">
    <property type="entry name" value="HIS_KIN"/>
    <property type="match status" value="1"/>
</dbReference>
<dbReference type="AlphaFoldDB" id="U5NEH0"/>
<dbReference type="eggNOG" id="COG4191">
    <property type="taxonomic scope" value="Bacteria"/>
</dbReference>
<protein>
    <recommendedName>
        <fullName evidence="2">histidine kinase</fullName>
        <ecNumber evidence="2">2.7.13.3</ecNumber>
    </recommendedName>
</protein>
<dbReference type="KEGG" id="cbx:Cenrod_2570"/>
<keyword evidence="4" id="KW-0175">Coiled coil</keyword>
<dbReference type="Gene3D" id="3.30.565.10">
    <property type="entry name" value="Histidine kinase-like ATPase, C-terminal domain"/>
    <property type="match status" value="1"/>
</dbReference>
<dbReference type="PANTHER" id="PTHR43065:SF50">
    <property type="entry name" value="HISTIDINE KINASE"/>
    <property type="match status" value="1"/>
</dbReference>
<dbReference type="PRINTS" id="PR00344">
    <property type="entry name" value="BCTRLSENSOR"/>
</dbReference>
<dbReference type="InterPro" id="IPR004358">
    <property type="entry name" value="Sig_transdc_His_kin-like_C"/>
</dbReference>